<comment type="caution">
    <text evidence="2">The sequence shown here is derived from an EMBL/GenBank/DDBJ whole genome shotgun (WGS) entry which is preliminary data.</text>
</comment>
<accession>A0A3S2U7I4</accession>
<dbReference type="AlphaFoldDB" id="A0A3S2U7I4"/>
<reference evidence="2 3" key="1">
    <citation type="submission" date="2019-01" db="EMBL/GenBank/DDBJ databases">
        <title>Bacillus sp. M5HDSG1-1, whole genome shotgun sequence.</title>
        <authorList>
            <person name="Tuo L."/>
        </authorList>
    </citation>
    <scope>NUCLEOTIDE SEQUENCE [LARGE SCALE GENOMIC DNA]</scope>
    <source>
        <strain evidence="2 3">M5HDSG1-1</strain>
    </source>
</reference>
<gene>
    <name evidence="2" type="ORF">EM808_22600</name>
</gene>
<dbReference type="PANTHER" id="PTHR42663">
    <property type="entry name" value="HYDROLASE C777.06C-RELATED-RELATED"/>
    <property type="match status" value="1"/>
</dbReference>
<evidence type="ECO:0000313" key="3">
    <source>
        <dbReference type="Proteomes" id="UP000288024"/>
    </source>
</evidence>
<dbReference type="GO" id="GO:0046872">
    <property type="term" value="F:metal ion binding"/>
    <property type="evidence" value="ECO:0007669"/>
    <property type="project" value="UniProtKB-KW"/>
</dbReference>
<feature type="domain" description="Metallo-beta-lactamase" evidence="1">
    <location>
        <begin position="22"/>
        <end position="225"/>
    </location>
</feature>
<dbReference type="GO" id="GO:0016787">
    <property type="term" value="F:hydrolase activity"/>
    <property type="evidence" value="ECO:0007669"/>
    <property type="project" value="UniProtKB-KW"/>
</dbReference>
<organism evidence="2 3">
    <name type="scientific">Niallia taxi</name>
    <dbReference type="NCBI Taxonomy" id="2499688"/>
    <lineage>
        <taxon>Bacteria</taxon>
        <taxon>Bacillati</taxon>
        <taxon>Bacillota</taxon>
        <taxon>Bacilli</taxon>
        <taxon>Bacillales</taxon>
        <taxon>Bacillaceae</taxon>
        <taxon>Niallia</taxon>
    </lineage>
</organism>
<keyword evidence="2" id="KW-0378">Hydrolase</keyword>
<dbReference type="SMART" id="SM00849">
    <property type="entry name" value="Lactamase_B"/>
    <property type="match status" value="1"/>
</dbReference>
<dbReference type="InterPro" id="IPR036866">
    <property type="entry name" value="RibonucZ/Hydroxyglut_hydro"/>
</dbReference>
<name>A0A3S2U7I4_9BACI</name>
<dbReference type="InterPro" id="IPR001279">
    <property type="entry name" value="Metallo-B-lactamas"/>
</dbReference>
<dbReference type="PANTHER" id="PTHR42663:SF6">
    <property type="entry name" value="HYDROLASE C777.06C-RELATED"/>
    <property type="match status" value="1"/>
</dbReference>
<proteinExistence type="predicted"/>
<evidence type="ECO:0000259" key="1">
    <source>
        <dbReference type="SMART" id="SM00849"/>
    </source>
</evidence>
<dbReference type="Pfam" id="PF23023">
    <property type="entry name" value="Anti-Pycsar_Apyc1"/>
    <property type="match status" value="1"/>
</dbReference>
<protein>
    <submittedName>
        <fullName evidence="2">MBL fold metallo-hydrolase</fullName>
    </submittedName>
</protein>
<dbReference type="Proteomes" id="UP000288024">
    <property type="component" value="Unassembled WGS sequence"/>
</dbReference>
<dbReference type="SUPFAM" id="SSF56281">
    <property type="entry name" value="Metallo-hydrolase/oxidoreductase"/>
    <property type="match status" value="1"/>
</dbReference>
<evidence type="ECO:0000313" key="2">
    <source>
        <dbReference type="EMBL" id="RVT58307.1"/>
    </source>
</evidence>
<keyword evidence="3" id="KW-1185">Reference proteome</keyword>
<dbReference type="EMBL" id="RZTZ01000013">
    <property type="protein sequence ID" value="RVT58307.1"/>
    <property type="molecule type" value="Genomic_DNA"/>
</dbReference>
<sequence>MEGRQMIKVNPLGTGGAFTKYYHNNYIMELGDRKLLVDAGTTLRSSLPAAGFNYPDITDIIITHLHADHVGGLEEFAQRCMYLHQYKPHLWIREELSEGLNNTLSSGLCTDGLSLSDYFHVHYVKDRFRLGSHYEVELLPTDNLHAKNMLSMGLKLYDTQENINIIYTSDIGKHEEAAFDTHMDENTKALFHDISFIKTPVHSYIEDVIAYYTGKIELQAIYGMHYADDIDITETEDKYGIQIVRTNLPIVFKK</sequence>
<dbReference type="Gene3D" id="3.60.15.10">
    <property type="entry name" value="Ribonuclease Z/Hydroxyacylglutathione hydrolase-like"/>
    <property type="match status" value="1"/>
</dbReference>